<reference evidence="9" key="1">
    <citation type="journal article" date="2023" name="Mol. Biol. Evol.">
        <title>Third-Generation Sequencing Reveals the Adaptive Role of the Epigenome in Three Deep-Sea Polychaetes.</title>
        <authorList>
            <person name="Perez M."/>
            <person name="Aroh O."/>
            <person name="Sun Y."/>
            <person name="Lan Y."/>
            <person name="Juniper S.K."/>
            <person name="Young C.R."/>
            <person name="Angers B."/>
            <person name="Qian P.Y."/>
        </authorList>
    </citation>
    <scope>NUCLEOTIDE SEQUENCE</scope>
    <source>
        <strain evidence="9">P08H-3</strain>
    </source>
</reference>
<evidence type="ECO:0000256" key="1">
    <source>
        <dbReference type="ARBA" id="ARBA00004123"/>
    </source>
</evidence>
<evidence type="ECO:0000313" key="10">
    <source>
        <dbReference type="Proteomes" id="UP001208570"/>
    </source>
</evidence>
<dbReference type="GO" id="GO:0003712">
    <property type="term" value="F:transcription coregulator activity"/>
    <property type="evidence" value="ECO:0007669"/>
    <property type="project" value="TreeGrafter"/>
</dbReference>
<dbReference type="Pfam" id="PF11277">
    <property type="entry name" value="Med24_N"/>
    <property type="match status" value="1"/>
</dbReference>
<comment type="subcellular location">
    <subcellularLocation>
        <location evidence="1">Nucleus</location>
    </subcellularLocation>
</comment>
<evidence type="ECO:0000256" key="5">
    <source>
        <dbReference type="ARBA" id="ARBA00023159"/>
    </source>
</evidence>
<comment type="caution">
    <text evidence="9">The sequence shown here is derived from an EMBL/GenBank/DDBJ whole genome shotgun (WGS) entry which is preliminary data.</text>
</comment>
<evidence type="ECO:0000256" key="7">
    <source>
        <dbReference type="ARBA" id="ARBA00023242"/>
    </source>
</evidence>
<evidence type="ECO:0000313" key="9">
    <source>
        <dbReference type="EMBL" id="KAK2159519.1"/>
    </source>
</evidence>
<dbReference type="PANTHER" id="PTHR12898">
    <property type="entry name" value="MEDIATOR OF RNA POLYMERASE II TRANSCRIPTION SUBUNIT 24"/>
    <property type="match status" value="1"/>
</dbReference>
<dbReference type="Proteomes" id="UP001208570">
    <property type="component" value="Unassembled WGS sequence"/>
</dbReference>
<evidence type="ECO:0000256" key="8">
    <source>
        <dbReference type="ARBA" id="ARBA00031960"/>
    </source>
</evidence>
<dbReference type="AlphaFoldDB" id="A0AAD9N9Y6"/>
<protein>
    <recommendedName>
        <fullName evidence="3">Mediator of RNA polymerase II transcription subunit 24</fullName>
    </recommendedName>
    <alternativeName>
        <fullName evidence="8">Mediator complex subunit 24</fullName>
    </alternativeName>
</protein>
<evidence type="ECO:0000256" key="3">
    <source>
        <dbReference type="ARBA" id="ARBA00019693"/>
    </source>
</evidence>
<organism evidence="9 10">
    <name type="scientific">Paralvinella palmiformis</name>
    <dbReference type="NCBI Taxonomy" id="53620"/>
    <lineage>
        <taxon>Eukaryota</taxon>
        <taxon>Metazoa</taxon>
        <taxon>Spiralia</taxon>
        <taxon>Lophotrochozoa</taxon>
        <taxon>Annelida</taxon>
        <taxon>Polychaeta</taxon>
        <taxon>Sedentaria</taxon>
        <taxon>Canalipalpata</taxon>
        <taxon>Terebellida</taxon>
        <taxon>Terebelliformia</taxon>
        <taxon>Alvinellidae</taxon>
        <taxon>Paralvinella</taxon>
    </lineage>
</organism>
<keyword evidence="7" id="KW-0539">Nucleus</keyword>
<dbReference type="GO" id="GO:0060261">
    <property type="term" value="P:positive regulation of transcription initiation by RNA polymerase II"/>
    <property type="evidence" value="ECO:0007669"/>
    <property type="project" value="TreeGrafter"/>
</dbReference>
<dbReference type="InterPro" id="IPR021429">
    <property type="entry name" value="Mediator_Med24"/>
</dbReference>
<keyword evidence="6" id="KW-0804">Transcription</keyword>
<sequence length="502" mass="56646">MVMIPQKTTGIKSLLLRAWRERWSDMQWSVCIKRLIHTDSPEEAQQLADMMLQQALVGSTPNMLILSYFKHTICSKIISVMSAVQAVVKFTDVSKPYCIKSLLEVMEIFAHPLSYLGLSDDCMALCQAALSLLRWLLDLLMKFVQKITSTKLQAEYCTLLERGTDVLEKLIQSQENRALMYIAKYEYPDLYGVMEEAETKVRRIIVHSPVDATIQSKLFECLEKVICIQKFPVGPQPNIDVSFHSLNISINVVTGIEAVLNPTNDIPLLVEQLLEIQRAQGLSRPNLYCELLRTCLMGMADAAGGTDELKWASFTYLKLPNILTALVKLRPDIVATDELHQGLNKLLDFVSLLDVTDSKCHCDSVSFLMHEFCSKHNLISEETYQEIRNRRHRESQRQGCQEPTNLQPSACLILRAEPTLYSILKMMSGKSLELILAAAAARSKVQSFAMKIVKFNELSKHANGEGTNAAQTRATIFDISFLMLCHISQLYGLQVSDIFCPN</sequence>
<dbReference type="GO" id="GO:0016592">
    <property type="term" value="C:mediator complex"/>
    <property type="evidence" value="ECO:0007669"/>
    <property type="project" value="InterPro"/>
</dbReference>
<keyword evidence="4" id="KW-0805">Transcription regulation</keyword>
<proteinExistence type="inferred from homology"/>
<gene>
    <name evidence="9" type="ORF">LSH36_151g01017</name>
</gene>
<evidence type="ECO:0000256" key="6">
    <source>
        <dbReference type="ARBA" id="ARBA00023163"/>
    </source>
</evidence>
<name>A0AAD9N9Y6_9ANNE</name>
<evidence type="ECO:0000256" key="4">
    <source>
        <dbReference type="ARBA" id="ARBA00023015"/>
    </source>
</evidence>
<comment type="similarity">
    <text evidence="2">Belongs to the Mediator complex subunit 24 family.</text>
</comment>
<dbReference type="EMBL" id="JAODUP010000151">
    <property type="protein sequence ID" value="KAK2159519.1"/>
    <property type="molecule type" value="Genomic_DNA"/>
</dbReference>
<keyword evidence="10" id="KW-1185">Reference proteome</keyword>
<evidence type="ECO:0000256" key="2">
    <source>
        <dbReference type="ARBA" id="ARBA00007864"/>
    </source>
</evidence>
<dbReference type="PANTHER" id="PTHR12898:SF1">
    <property type="entry name" value="MEDIATOR OF RNA POLYMERASE II TRANSCRIPTION SUBUNIT 24"/>
    <property type="match status" value="1"/>
</dbReference>
<keyword evidence="5" id="KW-0010">Activator</keyword>
<accession>A0AAD9N9Y6</accession>